<dbReference type="VEuPathDB" id="FungiDB:F503_02531"/>
<dbReference type="GO" id="GO:0016740">
    <property type="term" value="F:transferase activity"/>
    <property type="evidence" value="ECO:0007669"/>
    <property type="project" value="UniProtKB-KW"/>
</dbReference>
<dbReference type="EMBL" id="KE148153">
    <property type="protein sequence ID" value="EPE06403.1"/>
    <property type="molecule type" value="Genomic_DNA"/>
</dbReference>
<dbReference type="GO" id="GO:0006004">
    <property type="term" value="P:fucose metabolic process"/>
    <property type="evidence" value="ECO:0007669"/>
    <property type="project" value="UniProtKB-KW"/>
</dbReference>
<dbReference type="OrthoDB" id="20368at2759"/>
<evidence type="ECO:0000256" key="1">
    <source>
        <dbReference type="ARBA" id="ARBA00022679"/>
    </source>
</evidence>
<keyword evidence="2" id="KW-0294">Fucose metabolism</keyword>
<dbReference type="STRING" id="1262450.S3CJ11"/>
<evidence type="ECO:0000256" key="2">
    <source>
        <dbReference type="ARBA" id="ARBA00023253"/>
    </source>
</evidence>
<dbReference type="OMA" id="CPQITIY"/>
<dbReference type="CDD" id="cd11296">
    <property type="entry name" value="O-FucT_like"/>
    <property type="match status" value="1"/>
</dbReference>
<dbReference type="AlphaFoldDB" id="S3CJ11"/>
<dbReference type="Gene3D" id="3.40.50.11350">
    <property type="match status" value="1"/>
</dbReference>
<evidence type="ECO:0000313" key="4">
    <source>
        <dbReference type="EMBL" id="EPE06403.1"/>
    </source>
</evidence>
<keyword evidence="1" id="KW-0808">Transferase</keyword>
<dbReference type="eggNOG" id="ENOG502S5IM">
    <property type="taxonomic scope" value="Eukaryota"/>
</dbReference>
<organism evidence="4 5">
    <name type="scientific">Ophiostoma piceae (strain UAMH 11346)</name>
    <name type="common">Sap stain fungus</name>
    <dbReference type="NCBI Taxonomy" id="1262450"/>
    <lineage>
        <taxon>Eukaryota</taxon>
        <taxon>Fungi</taxon>
        <taxon>Dikarya</taxon>
        <taxon>Ascomycota</taxon>
        <taxon>Pezizomycotina</taxon>
        <taxon>Sordariomycetes</taxon>
        <taxon>Sordariomycetidae</taxon>
        <taxon>Ophiostomatales</taxon>
        <taxon>Ophiostomataceae</taxon>
        <taxon>Ophiostoma</taxon>
    </lineage>
</organism>
<dbReference type="Pfam" id="PF10250">
    <property type="entry name" value="O-FucT"/>
    <property type="match status" value="1"/>
</dbReference>
<dbReference type="Proteomes" id="UP000016923">
    <property type="component" value="Unassembled WGS sequence"/>
</dbReference>
<gene>
    <name evidence="4" type="ORF">F503_02531</name>
</gene>
<reference evidence="4 5" key="1">
    <citation type="journal article" date="2013" name="BMC Genomics">
        <title>The genome and transcriptome of the pine saprophyte Ophiostoma piceae, and a comparison with the bark beetle-associated pine pathogen Grosmannia clavigera.</title>
        <authorList>
            <person name="Haridas S."/>
            <person name="Wang Y."/>
            <person name="Lim L."/>
            <person name="Massoumi Alamouti S."/>
            <person name="Jackman S."/>
            <person name="Docking R."/>
            <person name="Robertson G."/>
            <person name="Birol I."/>
            <person name="Bohlmann J."/>
            <person name="Breuil C."/>
        </authorList>
    </citation>
    <scope>NUCLEOTIDE SEQUENCE [LARGE SCALE GENOMIC DNA]</scope>
    <source>
        <strain evidence="4 5">UAMH 11346</strain>
    </source>
</reference>
<protein>
    <submittedName>
        <fullName evidence="4">Alternative oxidase</fullName>
    </submittedName>
</protein>
<name>S3CJ11_OPHP1</name>
<proteinExistence type="predicted"/>
<dbReference type="HOGENOM" id="CLU_026659_0_1_1"/>
<accession>S3CJ11</accession>
<keyword evidence="5" id="KW-1185">Reference proteome</keyword>
<dbReference type="InterPro" id="IPR019378">
    <property type="entry name" value="GDP-Fuc_O-FucTrfase"/>
</dbReference>
<evidence type="ECO:0000313" key="5">
    <source>
        <dbReference type="Proteomes" id="UP000016923"/>
    </source>
</evidence>
<evidence type="ECO:0000256" key="3">
    <source>
        <dbReference type="ARBA" id="ARBA00023277"/>
    </source>
</evidence>
<keyword evidence="3" id="KW-0119">Carbohydrate metabolism</keyword>
<sequence>MHTTQLTDQCNRLMVLLRTPRVRSTLTYTTLALGLLLFFFSLGHDGTYTSPLFSSSSSSSAPPSPFIIKSPKNPHEKLQQQYGDLSLPDAPFVSWPLARLCQDDTAWVPGLVFMCNNNSGGIGNIRNFILTCLRYAIEAGATGFVLPTIETRSKADLAQLFGGQRPFDYFFDTQHFLHGLRDACPSLTVYDRIEDVPNLEVKKPEPLLPKEMGERAGCDYRDLNRHTDAFRRTLHAWVTDSAAKFNLPPMSELYPRVVQPVWGVQWEWPVAKDGAEYTNSVGGLLRFREDILELGKGIVNVMRKRSAGTAAKTGTFAGIHLRTESDALDFWPTFDTQASQFVQSVNDKGYAWVYLATGNTTEAAKLRHKFDAAQKDDNKKTNENKDKDENKVQILTKSQLLKDQPRLLQMLQSMTWDQQALIDYIVLVSCDYFLGVSPSSFSMTIAAKRHLAADGIYTRPLKINDQGDARSRLVGDYSHYWDDWLFMYDALWP</sequence>